<dbReference type="GO" id="GO:0005886">
    <property type="term" value="C:plasma membrane"/>
    <property type="evidence" value="ECO:0007669"/>
    <property type="project" value="UniProtKB-SubCell"/>
</dbReference>
<proteinExistence type="predicted"/>
<evidence type="ECO:0000256" key="5">
    <source>
        <dbReference type="ARBA" id="ARBA00022989"/>
    </source>
</evidence>
<keyword evidence="2" id="KW-1003">Cell membrane</keyword>
<feature type="transmembrane region" description="Helical" evidence="7">
    <location>
        <begin position="21"/>
        <end position="41"/>
    </location>
</feature>
<evidence type="ECO:0000256" key="1">
    <source>
        <dbReference type="ARBA" id="ARBA00004533"/>
    </source>
</evidence>
<dbReference type="InterPro" id="IPR051800">
    <property type="entry name" value="PqiA-PqiB_transport"/>
</dbReference>
<evidence type="ECO:0000256" key="6">
    <source>
        <dbReference type="ARBA" id="ARBA00023136"/>
    </source>
</evidence>
<dbReference type="PANTHER" id="PTHR30462">
    <property type="entry name" value="INTERMEMBRANE TRANSPORT PROTEIN PQIB-RELATED"/>
    <property type="match status" value="1"/>
</dbReference>
<feature type="domain" description="Mce/MlaD" evidence="8">
    <location>
        <begin position="48"/>
        <end position="109"/>
    </location>
</feature>
<dbReference type="RefSeq" id="WP_104520557.1">
    <property type="nucleotide sequence ID" value="NZ_NHRY01000216.1"/>
</dbReference>
<sequence>MSEKAPDNEKVPEAVEHHSRWPGWIWSVPIAALAVVGYLVFQQFTQRGPSVTVTFPTADLKADDTKVKFHGMNVGQVESVTLEKSDLTHVQVVLRLHADLAGHLGPGTKFWIAGQKPSFSNLAALKSDISGPYIGIEPHPGNKQDHYTGLSERPVTADEPGGTHYVLQASSLGNVGHGAVIYYRDLEVGKVEGAHLEKDQRHFRVDISITTPFDKLVRQDTRFWNAGAVQVSMANGGPRLQLQSVPALLEGAVAFETPDIPGNAPAAKPDTVFKLYDTKDAAVHAPNSRAVRYQVVFHAAEAGALTAGAPVTLDDKRVGTVTESRLQYDPSDGSLHTVATLAIEPGEIDLAGNASWADDPKPQMDALMRRLIGQGLRARLGSKIPLVGGKSVQLAFVPSATAASLGSGPVPEIPAGPSSGVSGIMASLSSVAGKLNAMPLDQIADEVHTMTQHFASIAASPELTQSLANLDRSLANIEQISRKTNAQVDPLLTELRRAATEAQETMRAAQGIVGNSALASTEPGNGSLGGTLYELNRAARSLRELADYLDRHPAALLHGRGGF</sequence>
<dbReference type="AlphaFoldDB" id="A0A2S6N6C7"/>
<dbReference type="Pfam" id="PF02470">
    <property type="entry name" value="MlaD"/>
    <property type="match status" value="3"/>
</dbReference>
<keyword evidence="4 7" id="KW-0812">Transmembrane</keyword>
<gene>
    <name evidence="9" type="ORF">CCS01_19835</name>
</gene>
<keyword evidence="5 7" id="KW-1133">Transmembrane helix</keyword>
<dbReference type="EMBL" id="NHRY01000216">
    <property type="protein sequence ID" value="PPQ30152.1"/>
    <property type="molecule type" value="Genomic_DNA"/>
</dbReference>
<keyword evidence="3" id="KW-0997">Cell inner membrane</keyword>
<name>A0A2S6N6C7_RHOGL</name>
<evidence type="ECO:0000259" key="8">
    <source>
        <dbReference type="Pfam" id="PF02470"/>
    </source>
</evidence>
<feature type="domain" description="Mce/MlaD" evidence="8">
    <location>
        <begin position="162"/>
        <end position="224"/>
    </location>
</feature>
<organism evidence="9 10">
    <name type="scientific">Rhodopila globiformis</name>
    <name type="common">Rhodopseudomonas globiformis</name>
    <dbReference type="NCBI Taxonomy" id="1071"/>
    <lineage>
        <taxon>Bacteria</taxon>
        <taxon>Pseudomonadati</taxon>
        <taxon>Pseudomonadota</taxon>
        <taxon>Alphaproteobacteria</taxon>
        <taxon>Acetobacterales</taxon>
        <taxon>Acetobacteraceae</taxon>
        <taxon>Rhodopila</taxon>
    </lineage>
</organism>
<dbReference type="OrthoDB" id="9806984at2"/>
<dbReference type="InterPro" id="IPR003399">
    <property type="entry name" value="Mce/MlaD"/>
</dbReference>
<reference evidence="9 10" key="1">
    <citation type="journal article" date="2018" name="Arch. Microbiol.">
        <title>New insights into the metabolic potential of the phototrophic purple bacterium Rhodopila globiformis DSM 161(T) from its draft genome sequence and evidence for a vanadium-dependent nitrogenase.</title>
        <authorList>
            <person name="Imhoff J.F."/>
            <person name="Rahn T."/>
            <person name="Kunzel S."/>
            <person name="Neulinger S.C."/>
        </authorList>
    </citation>
    <scope>NUCLEOTIDE SEQUENCE [LARGE SCALE GENOMIC DNA]</scope>
    <source>
        <strain evidence="9 10">DSM 161</strain>
    </source>
</reference>
<evidence type="ECO:0000313" key="10">
    <source>
        <dbReference type="Proteomes" id="UP000239724"/>
    </source>
</evidence>
<keyword evidence="6 7" id="KW-0472">Membrane</keyword>
<evidence type="ECO:0000256" key="2">
    <source>
        <dbReference type="ARBA" id="ARBA00022475"/>
    </source>
</evidence>
<protein>
    <recommendedName>
        <fullName evidence="8">Mce/MlaD domain-containing protein</fullName>
    </recommendedName>
</protein>
<feature type="domain" description="Mce/MlaD" evidence="8">
    <location>
        <begin position="293"/>
        <end position="394"/>
    </location>
</feature>
<evidence type="ECO:0000256" key="4">
    <source>
        <dbReference type="ARBA" id="ARBA00022692"/>
    </source>
</evidence>
<evidence type="ECO:0000256" key="3">
    <source>
        <dbReference type="ARBA" id="ARBA00022519"/>
    </source>
</evidence>
<accession>A0A2S6N6C7</accession>
<dbReference type="PANTHER" id="PTHR30462:SF0">
    <property type="entry name" value="INTERMEMBRANE TRANSPORT PROTEIN YEBT"/>
    <property type="match status" value="1"/>
</dbReference>
<evidence type="ECO:0000256" key="7">
    <source>
        <dbReference type="SAM" id="Phobius"/>
    </source>
</evidence>
<comment type="caution">
    <text evidence="9">The sequence shown here is derived from an EMBL/GenBank/DDBJ whole genome shotgun (WGS) entry which is preliminary data.</text>
</comment>
<evidence type="ECO:0000313" key="9">
    <source>
        <dbReference type="EMBL" id="PPQ30152.1"/>
    </source>
</evidence>
<dbReference type="Proteomes" id="UP000239724">
    <property type="component" value="Unassembled WGS sequence"/>
</dbReference>
<comment type="subcellular location">
    <subcellularLocation>
        <location evidence="1">Cell inner membrane</location>
    </subcellularLocation>
</comment>
<keyword evidence="10" id="KW-1185">Reference proteome</keyword>